<evidence type="ECO:0000259" key="6">
    <source>
        <dbReference type="Pfam" id="PF04085"/>
    </source>
</evidence>
<name>A0A7W5UKQ2_9BACT</name>
<dbReference type="GO" id="GO:0005886">
    <property type="term" value="C:plasma membrane"/>
    <property type="evidence" value="ECO:0007669"/>
    <property type="project" value="TreeGrafter"/>
</dbReference>
<reference evidence="7 8" key="1">
    <citation type="submission" date="2020-08" db="EMBL/GenBank/DDBJ databases">
        <title>Genomic Encyclopedia of Type Strains, Phase IV (KMG-IV): sequencing the most valuable type-strain genomes for metagenomic binning, comparative biology and taxonomic classification.</title>
        <authorList>
            <person name="Goeker M."/>
        </authorList>
    </citation>
    <scope>NUCLEOTIDE SEQUENCE [LARGE SCALE GENOMIC DNA]</scope>
    <source>
        <strain evidence="7 8">DSM 22548</strain>
    </source>
</reference>
<dbReference type="NCBIfam" id="NF010532">
    <property type="entry name" value="PRK13922.9-3"/>
    <property type="match status" value="1"/>
</dbReference>
<proteinExistence type="inferred from homology"/>
<feature type="transmembrane region" description="Helical" evidence="5">
    <location>
        <begin position="12"/>
        <end position="31"/>
    </location>
</feature>
<feature type="domain" description="Rod shape-determining protein MreC beta-barrel core" evidence="6">
    <location>
        <begin position="116"/>
        <end position="263"/>
    </location>
</feature>
<keyword evidence="5" id="KW-0812">Transmembrane</keyword>
<evidence type="ECO:0000256" key="1">
    <source>
        <dbReference type="ARBA" id="ARBA00009369"/>
    </source>
</evidence>
<evidence type="ECO:0000256" key="4">
    <source>
        <dbReference type="ARBA" id="ARBA00032089"/>
    </source>
</evidence>
<accession>A0A7W5UKQ2</accession>
<evidence type="ECO:0000313" key="7">
    <source>
        <dbReference type="EMBL" id="MBB3701817.1"/>
    </source>
</evidence>
<keyword evidence="5" id="KW-0472">Membrane</keyword>
<dbReference type="InterPro" id="IPR007221">
    <property type="entry name" value="MreC"/>
</dbReference>
<dbReference type="InterPro" id="IPR042177">
    <property type="entry name" value="Cell/Rod_1"/>
</dbReference>
<evidence type="ECO:0000313" key="8">
    <source>
        <dbReference type="Proteomes" id="UP000541425"/>
    </source>
</evidence>
<dbReference type="EMBL" id="JACICA010000001">
    <property type="protein sequence ID" value="MBB3701817.1"/>
    <property type="molecule type" value="Genomic_DNA"/>
</dbReference>
<comment type="similarity">
    <text evidence="1">Belongs to the MreC family.</text>
</comment>
<dbReference type="InterPro" id="IPR055342">
    <property type="entry name" value="MreC_beta-barrel_core"/>
</dbReference>
<dbReference type="Proteomes" id="UP000541425">
    <property type="component" value="Unassembled WGS sequence"/>
</dbReference>
<dbReference type="Gene3D" id="2.40.10.340">
    <property type="entry name" value="Rod shape-determining protein MreC, domain 1"/>
    <property type="match status" value="1"/>
</dbReference>
<gene>
    <name evidence="7" type="ORF">FHS60_000259</name>
</gene>
<dbReference type="RefSeq" id="WP_183693915.1">
    <property type="nucleotide sequence ID" value="NZ_JACICA010000001.1"/>
</dbReference>
<dbReference type="InterPro" id="IPR042175">
    <property type="entry name" value="Cell/Rod_MreC_2"/>
</dbReference>
<dbReference type="GO" id="GO:0008360">
    <property type="term" value="P:regulation of cell shape"/>
    <property type="evidence" value="ECO:0007669"/>
    <property type="project" value="UniProtKB-KW"/>
</dbReference>
<evidence type="ECO:0000256" key="5">
    <source>
        <dbReference type="SAM" id="Phobius"/>
    </source>
</evidence>
<evidence type="ECO:0000256" key="2">
    <source>
        <dbReference type="ARBA" id="ARBA00013855"/>
    </source>
</evidence>
<sequence>MKTFLDFLRKYNFFFLFLLLEAVSFILLFRFNSYQGSVWYTAANNTAATVNKLYYEAMSYLNLGDVNGRLTHQNTLLTQENAYLRARLGELSHQPTPTELNVRQTLANYKLLDAVVVSNSTKKTNNYIVIDKGSSDGVRPEMGVVGGGGVVGIVYLTGPHYSLVIPVTNRKSSISCRVRGLGFFGYLQWSGEKLLHAYVNDIPRYAKIKKGSIVETSGYSAVFPPGIFIGRVNSVGNSPDGQSYRLDITLGTDFATLRNVCVVMTPYQAEIDTLKAHAAEQDTHDALNGLERIQ</sequence>
<comment type="caution">
    <text evidence="7">The sequence shown here is derived from an EMBL/GenBank/DDBJ whole genome shotgun (WGS) entry which is preliminary data.</text>
</comment>
<protein>
    <recommendedName>
        <fullName evidence="2">Cell shape-determining protein MreC</fullName>
    </recommendedName>
    <alternativeName>
        <fullName evidence="4">Cell shape protein MreC</fullName>
    </alternativeName>
</protein>
<organism evidence="7 8">
    <name type="scientific">Alloprevotella rava</name>
    <dbReference type="NCBI Taxonomy" id="671218"/>
    <lineage>
        <taxon>Bacteria</taxon>
        <taxon>Pseudomonadati</taxon>
        <taxon>Bacteroidota</taxon>
        <taxon>Bacteroidia</taxon>
        <taxon>Bacteroidales</taxon>
        <taxon>Prevotellaceae</taxon>
        <taxon>Alloprevotella</taxon>
    </lineage>
</organism>
<dbReference type="PANTHER" id="PTHR34138:SF1">
    <property type="entry name" value="CELL SHAPE-DETERMINING PROTEIN MREC"/>
    <property type="match status" value="1"/>
</dbReference>
<evidence type="ECO:0000256" key="3">
    <source>
        <dbReference type="ARBA" id="ARBA00022960"/>
    </source>
</evidence>
<dbReference type="AlphaFoldDB" id="A0A7W5UKQ2"/>
<dbReference type="PANTHER" id="PTHR34138">
    <property type="entry name" value="CELL SHAPE-DETERMINING PROTEIN MREC"/>
    <property type="match status" value="1"/>
</dbReference>
<keyword evidence="5" id="KW-1133">Transmembrane helix</keyword>
<dbReference type="Gene3D" id="2.40.10.350">
    <property type="entry name" value="Rod shape-determining protein MreC, domain 2"/>
    <property type="match status" value="1"/>
</dbReference>
<dbReference type="Pfam" id="PF04085">
    <property type="entry name" value="MreC"/>
    <property type="match status" value="1"/>
</dbReference>
<keyword evidence="3" id="KW-0133">Cell shape</keyword>